<dbReference type="Proteomes" id="UP001291623">
    <property type="component" value="Unassembled WGS sequence"/>
</dbReference>
<name>A0AAE1VBC9_9SOLA</name>
<evidence type="ECO:0000313" key="1">
    <source>
        <dbReference type="EMBL" id="KAK4354325.1"/>
    </source>
</evidence>
<accession>A0AAE1VBC9</accession>
<sequence>MGRFGLGLGDWSVGPGYGGPKWGFVLGEMAAAFYQMLLCCDELLLFLFKDKTYTTLWDNKTRAPKQRKASLWASPSEQMVSAFNVFCQSNLRSSSLGPSWYVMAQITQFYKSYVEDPLALGFITKRVSST</sequence>
<dbReference type="AlphaFoldDB" id="A0AAE1VBC9"/>
<evidence type="ECO:0000313" key="2">
    <source>
        <dbReference type="Proteomes" id="UP001291623"/>
    </source>
</evidence>
<comment type="caution">
    <text evidence="1">The sequence shown here is derived from an EMBL/GenBank/DDBJ whole genome shotgun (WGS) entry which is preliminary data.</text>
</comment>
<proteinExistence type="predicted"/>
<gene>
    <name evidence="1" type="ORF">RND71_026519</name>
</gene>
<keyword evidence="2" id="KW-1185">Reference proteome</keyword>
<organism evidence="1 2">
    <name type="scientific">Anisodus tanguticus</name>
    <dbReference type="NCBI Taxonomy" id="243964"/>
    <lineage>
        <taxon>Eukaryota</taxon>
        <taxon>Viridiplantae</taxon>
        <taxon>Streptophyta</taxon>
        <taxon>Embryophyta</taxon>
        <taxon>Tracheophyta</taxon>
        <taxon>Spermatophyta</taxon>
        <taxon>Magnoliopsida</taxon>
        <taxon>eudicotyledons</taxon>
        <taxon>Gunneridae</taxon>
        <taxon>Pentapetalae</taxon>
        <taxon>asterids</taxon>
        <taxon>lamiids</taxon>
        <taxon>Solanales</taxon>
        <taxon>Solanaceae</taxon>
        <taxon>Solanoideae</taxon>
        <taxon>Hyoscyameae</taxon>
        <taxon>Anisodus</taxon>
    </lineage>
</organism>
<protein>
    <submittedName>
        <fullName evidence="1">Uncharacterized protein</fullName>
    </submittedName>
</protein>
<dbReference type="EMBL" id="JAVYJV010000014">
    <property type="protein sequence ID" value="KAK4354325.1"/>
    <property type="molecule type" value="Genomic_DNA"/>
</dbReference>
<reference evidence="1" key="1">
    <citation type="submission" date="2023-12" db="EMBL/GenBank/DDBJ databases">
        <title>Genome assembly of Anisodus tanguticus.</title>
        <authorList>
            <person name="Wang Y.-J."/>
        </authorList>
    </citation>
    <scope>NUCLEOTIDE SEQUENCE</scope>
    <source>
        <strain evidence="1">KB-2021</strain>
        <tissue evidence="1">Leaf</tissue>
    </source>
</reference>